<keyword evidence="9" id="KW-1185">Reference proteome</keyword>
<sequence>MYHQHSQPQGPPAFSNAPRPQQLPQNQHQNHPTPSVITSQGMDFQFPPPARLPNELHSALALHGNRDMDHRPVDNKDLPNQHQGQRPGCGISQHGNYRSNPVTLNSDNHSGHQQGVDWSGYQPQSKLFISPPPHRGHVPQNPVEKPQSSHTGTRIPNWTGPAAKHLIPHSGGGDGQSLYTAESAGSILASFGLSNDDLEVLSHYPDEQLTPDTLPFILRNIQINKSGDQKSTAATSTSSFSRSIHKLSPSGPSPLVRSRSPELPSLLTVTQTAGKVIDYGHASRAKEETESRETFRREQLSSERRVKLFSSSSTPPKVNKTERQQVNLKHTNPGKHGDQDYRRTNSDHRKSSRSPGREFPPLAKSRNLDRDYRREGPKPRLSPKRRSEESLRRSVPSSDSKQHGSGKTPTLISDFSSVVPKVYPHTCSLCHIQCDQEKDWVDHSNTVNHIAACRELRNKHPDGKSDFPSRSGRYGSRALWDSRDHSPAHSRPRSYSPPKSPQSTHREGSHTNRPYRRPYSTQYHPQYRNYAGGPLHNRGKRPHDYVTKSPGDESHHPPFAKVVHSSRHEPLPSSKSAVKPRSKASKLSSTKAANSNAKPSAPEKKKKGVTAASQHSAISGRLVYLTDIPKDASEEEVTNLVGSFGKINNVILIPCSGEQSDPDEGQKASVCMVKAEDARSLAGSTELFIRQQKLTASVAKKPEGKLSSDTLNSQNSAEGKTELGVSDKNGLVLITGLPQEDWSEADIEKLVQPFGTPSHMILAKQIGKVLFYVPNKEVAEEMVKVNTSSSLKFNDCDLKMRHINQFVSLSTPVALYNLLMGSIDQSESPAQVGWSSLLVIQNVPHTSNGSTEVQKLVRRFGTVIRSLVLHTMVVCEMATAAMALSVYKRFQGFPCIIQNNPLRFSRKPDPKIGTQSKIISAPQSEDKGRDCDMETGENKSDGSKGENPPGDNVKIPPTHAKAPSAELEIPENVENLLSDECQVRAASQSNSAAASNDGEHEAAPQESKQVKVTAEAKEEVEGVKPQEREQKAKEARKESDAREHKERDRRALEKEKVPRERDRVERVRRERDRKEEKKRECERRERAKTDRKSTNAVRSSYRSQKTWRGGKQNSPSTDARRTDTEESDPFPFNMSDFVTVDEVGDVADLPLPPSPTVAMETSPEDPPTLAQKDGQTVESITVDAVPVESDDHESVCEQAPPVQVSPRDSEETAEPPGLPAPTENEPTAEFSAGAQPSVAALPEESERTSSSSAPGTEAEPNEGANGPHSTEEQDKPAQVKDTNGDVTPPEQSGEKEMDKSKSDDQSVKEKTNAASPTIDDYSLPPFNPHNPVGMEFLAPKTGFFCKACNRFFSGAKEAEMAHCKTQKHYDNVKSYLQTKKTGAASIN</sequence>
<name>A0A674MB97_TAKRU</name>
<feature type="compositionally biased region" description="Basic and acidic residues" evidence="6">
    <location>
        <begin position="1269"/>
        <end position="1278"/>
    </location>
</feature>
<evidence type="ECO:0000256" key="3">
    <source>
        <dbReference type="ARBA" id="ARBA00022771"/>
    </source>
</evidence>
<feature type="compositionally biased region" description="Polar residues" evidence="6">
    <location>
        <begin position="395"/>
        <end position="412"/>
    </location>
</feature>
<dbReference type="InterPro" id="IPR035979">
    <property type="entry name" value="RBD_domain_sf"/>
</dbReference>
<feature type="compositionally biased region" description="Basic and acidic residues" evidence="6">
    <location>
        <begin position="66"/>
        <end position="79"/>
    </location>
</feature>
<dbReference type="KEGG" id="tru:105417645"/>
<dbReference type="InParanoid" id="A0A674MB97"/>
<dbReference type="RefSeq" id="XP_011610804.2">
    <property type="nucleotide sequence ID" value="XM_011612502.2"/>
</dbReference>
<feature type="compositionally biased region" description="Polar residues" evidence="6">
    <location>
        <begin position="707"/>
        <end position="718"/>
    </location>
</feature>
<evidence type="ECO:0000256" key="1">
    <source>
        <dbReference type="ARBA" id="ARBA00004123"/>
    </source>
</evidence>
<keyword evidence="2" id="KW-0479">Metal-binding</keyword>
<feature type="region of interest" description="Disordered" evidence="6">
    <location>
        <begin position="699"/>
        <end position="722"/>
    </location>
</feature>
<feature type="compositionally biased region" description="Basic and acidic residues" evidence="6">
    <location>
        <begin position="542"/>
        <end position="556"/>
    </location>
</feature>
<feature type="compositionally biased region" description="Basic and acidic residues" evidence="6">
    <location>
        <begin position="284"/>
        <end position="306"/>
    </location>
</feature>
<feature type="compositionally biased region" description="Basic and acidic residues" evidence="6">
    <location>
        <begin position="366"/>
        <end position="378"/>
    </location>
</feature>
<keyword evidence="3" id="KW-0863">Zinc-finger</keyword>
<feature type="compositionally biased region" description="Polar residues" evidence="6">
    <location>
        <begin position="1094"/>
        <end position="1117"/>
    </location>
</feature>
<proteinExistence type="predicted"/>
<feature type="compositionally biased region" description="Polar residues" evidence="6">
    <location>
        <begin position="93"/>
        <end position="113"/>
    </location>
</feature>
<dbReference type="PANTHER" id="PTHR15592">
    <property type="entry name" value="MATRIN 3/NUCLEAR PROTEIN 220-RELATED"/>
    <property type="match status" value="1"/>
</dbReference>
<feature type="region of interest" description="Disordered" evidence="6">
    <location>
        <begin position="66"/>
        <end position="154"/>
    </location>
</feature>
<feature type="compositionally biased region" description="Low complexity" evidence="6">
    <location>
        <begin position="585"/>
        <end position="600"/>
    </location>
</feature>
<dbReference type="SUPFAM" id="SSF54928">
    <property type="entry name" value="RNA-binding domain, RBD"/>
    <property type="match status" value="1"/>
</dbReference>
<dbReference type="GO" id="GO:0005634">
    <property type="term" value="C:nucleus"/>
    <property type="evidence" value="ECO:0007669"/>
    <property type="project" value="UniProtKB-SubCell"/>
</dbReference>
<dbReference type="Ensembl" id="ENSTRUT00000064616.1">
    <property type="protein sequence ID" value="ENSTRUP00000058339.1"/>
    <property type="gene ID" value="ENSTRUG00000026199.1"/>
</dbReference>
<keyword evidence="4" id="KW-0862">Zinc</keyword>
<dbReference type="InterPro" id="IPR000690">
    <property type="entry name" value="Matrin/U1-C_Znf_C2H2"/>
</dbReference>
<dbReference type="OrthoDB" id="10072641at2759"/>
<feature type="compositionally biased region" description="Low complexity" evidence="6">
    <location>
        <begin position="231"/>
        <end position="242"/>
    </location>
</feature>
<feature type="compositionally biased region" description="Low complexity" evidence="6">
    <location>
        <begin position="493"/>
        <end position="503"/>
    </location>
</feature>
<keyword evidence="5" id="KW-0539">Nucleus</keyword>
<dbReference type="GO" id="GO:0008270">
    <property type="term" value="F:zinc ion binding"/>
    <property type="evidence" value="ECO:0007669"/>
    <property type="project" value="UniProtKB-KW"/>
</dbReference>
<feature type="compositionally biased region" description="Basic and acidic residues" evidence="6">
    <location>
        <begin position="924"/>
        <end position="944"/>
    </location>
</feature>
<dbReference type="InterPro" id="IPR003604">
    <property type="entry name" value="Matrin/U1-like-C_Znf_C2H2"/>
</dbReference>
<reference evidence="8" key="2">
    <citation type="submission" date="2025-08" db="UniProtKB">
        <authorList>
            <consortium name="Ensembl"/>
        </authorList>
    </citation>
    <scope>IDENTIFICATION</scope>
</reference>
<feature type="compositionally biased region" description="Low complexity" evidence="6">
    <location>
        <begin position="18"/>
        <end position="34"/>
    </location>
</feature>
<gene>
    <name evidence="8" type="primary">LOC105417645</name>
</gene>
<comment type="subcellular location">
    <subcellularLocation>
        <location evidence="1">Nucleus</location>
    </subcellularLocation>
</comment>
<feature type="region of interest" description="Disordered" evidence="6">
    <location>
        <begin position="1"/>
        <end position="52"/>
    </location>
</feature>
<dbReference type="OMA" id="FQMFPCI"/>
<protein>
    <submittedName>
        <fullName evidence="8">Zinc finger protein 638-like</fullName>
    </submittedName>
</protein>
<feature type="compositionally biased region" description="Basic and acidic residues" evidence="6">
    <location>
        <begin position="335"/>
        <end position="349"/>
    </location>
</feature>
<feature type="region of interest" description="Disordered" evidence="6">
    <location>
        <begin position="458"/>
        <end position="613"/>
    </location>
</feature>
<organism evidence="8 9">
    <name type="scientific">Takifugu rubripes</name>
    <name type="common">Japanese pufferfish</name>
    <name type="synonym">Fugu rubripes</name>
    <dbReference type="NCBI Taxonomy" id="31033"/>
    <lineage>
        <taxon>Eukaryota</taxon>
        <taxon>Metazoa</taxon>
        <taxon>Chordata</taxon>
        <taxon>Craniata</taxon>
        <taxon>Vertebrata</taxon>
        <taxon>Euteleostomi</taxon>
        <taxon>Actinopterygii</taxon>
        <taxon>Neopterygii</taxon>
        <taxon>Teleostei</taxon>
        <taxon>Neoteleostei</taxon>
        <taxon>Acanthomorphata</taxon>
        <taxon>Eupercaria</taxon>
        <taxon>Tetraodontiformes</taxon>
        <taxon>Tetradontoidea</taxon>
        <taxon>Tetraodontidae</taxon>
        <taxon>Takifugu</taxon>
    </lineage>
</organism>
<feature type="compositionally biased region" description="Basic and acidic residues" evidence="6">
    <location>
        <begin position="458"/>
        <end position="467"/>
    </location>
</feature>
<evidence type="ECO:0000256" key="5">
    <source>
        <dbReference type="ARBA" id="ARBA00023242"/>
    </source>
</evidence>
<evidence type="ECO:0000259" key="7">
    <source>
        <dbReference type="PROSITE" id="PS50171"/>
    </source>
</evidence>
<feature type="compositionally biased region" description="Low complexity" evidence="6">
    <location>
        <begin position="985"/>
        <end position="996"/>
    </location>
</feature>
<evidence type="ECO:0000313" key="9">
    <source>
        <dbReference type="Proteomes" id="UP000005226"/>
    </source>
</evidence>
<feature type="compositionally biased region" description="Basic and acidic residues" evidence="6">
    <location>
        <begin position="1292"/>
        <end position="1311"/>
    </location>
</feature>
<feature type="region of interest" description="Disordered" evidence="6">
    <location>
        <begin position="227"/>
        <end position="266"/>
    </location>
</feature>
<evidence type="ECO:0000256" key="6">
    <source>
        <dbReference type="SAM" id="MobiDB-lite"/>
    </source>
</evidence>
<reference evidence="8 9" key="1">
    <citation type="journal article" date="2011" name="Genome Biol. Evol.">
        <title>Integration of the genetic map and genome assembly of fugu facilitates insights into distinct features of genome evolution in teleosts and mammals.</title>
        <authorList>
            <person name="Kai W."/>
            <person name="Kikuchi K."/>
            <person name="Tohari S."/>
            <person name="Chew A.K."/>
            <person name="Tay A."/>
            <person name="Fujiwara A."/>
            <person name="Hosoya S."/>
            <person name="Suetake H."/>
            <person name="Naruse K."/>
            <person name="Brenner S."/>
            <person name="Suzuki Y."/>
            <person name="Venkatesh B."/>
        </authorList>
    </citation>
    <scope>NUCLEOTIDE SEQUENCE [LARGE SCALE GENOMIC DNA]</scope>
</reference>
<dbReference type="GO" id="GO:0003676">
    <property type="term" value="F:nucleic acid binding"/>
    <property type="evidence" value="ECO:0007669"/>
    <property type="project" value="InterPro"/>
</dbReference>
<dbReference type="Proteomes" id="UP000005226">
    <property type="component" value="Chromosome 17"/>
</dbReference>
<dbReference type="InterPro" id="IPR012677">
    <property type="entry name" value="Nucleotide-bd_a/b_plait_sf"/>
</dbReference>
<feature type="compositionally biased region" description="Basic and acidic residues" evidence="6">
    <location>
        <begin position="1014"/>
        <end position="1093"/>
    </location>
</feature>
<feature type="region of interest" description="Disordered" evidence="6">
    <location>
        <begin position="278"/>
        <end position="412"/>
    </location>
</feature>
<feature type="region of interest" description="Disordered" evidence="6">
    <location>
        <begin position="985"/>
        <end position="1325"/>
    </location>
</feature>
<feature type="domain" description="Matrin-type" evidence="7">
    <location>
        <begin position="1343"/>
        <end position="1374"/>
    </location>
</feature>
<feature type="compositionally biased region" description="Polar residues" evidence="6">
    <location>
        <begin position="913"/>
        <end position="923"/>
    </location>
</feature>
<evidence type="ECO:0000256" key="2">
    <source>
        <dbReference type="ARBA" id="ARBA00022723"/>
    </source>
</evidence>
<dbReference type="GeneTree" id="ENSGT00940000168028"/>
<feature type="region of interest" description="Disordered" evidence="6">
    <location>
        <begin position="904"/>
        <end position="959"/>
    </location>
</feature>
<evidence type="ECO:0000256" key="4">
    <source>
        <dbReference type="ARBA" id="ARBA00022833"/>
    </source>
</evidence>
<dbReference type="Gene3D" id="3.30.70.330">
    <property type="match status" value="3"/>
</dbReference>
<reference evidence="8" key="3">
    <citation type="submission" date="2025-09" db="UniProtKB">
        <authorList>
            <consortium name="Ensembl"/>
        </authorList>
    </citation>
    <scope>IDENTIFICATION</scope>
</reference>
<dbReference type="SMART" id="SM00451">
    <property type="entry name" value="ZnF_U1"/>
    <property type="match status" value="2"/>
</dbReference>
<accession>A0A674MB97</accession>
<dbReference type="PROSITE" id="PS50171">
    <property type="entry name" value="ZF_MATRIN"/>
    <property type="match status" value="1"/>
</dbReference>
<dbReference type="GeneID" id="105417645"/>
<evidence type="ECO:0000313" key="8">
    <source>
        <dbReference type="Ensembl" id="ENSTRUP00000058339.1"/>
    </source>
</evidence>